<dbReference type="SFLD" id="SFLDG01140">
    <property type="entry name" value="C2.B:_Phosphomannomutase_and_P"/>
    <property type="match status" value="1"/>
</dbReference>
<dbReference type="InterPro" id="IPR006379">
    <property type="entry name" value="HAD-SF_hydro_IIB"/>
</dbReference>
<dbReference type="EMBL" id="AZFQ01000036">
    <property type="protein sequence ID" value="KRL98842.1"/>
    <property type="molecule type" value="Genomic_DNA"/>
</dbReference>
<evidence type="ECO:0000313" key="1">
    <source>
        <dbReference type="EMBL" id="KRL98842.1"/>
    </source>
</evidence>
<organism evidence="1 2">
    <name type="scientific">Liquorilactobacillus satsumensis DSM 16230 = JCM 12392</name>
    <dbReference type="NCBI Taxonomy" id="1423801"/>
    <lineage>
        <taxon>Bacteria</taxon>
        <taxon>Bacillati</taxon>
        <taxon>Bacillota</taxon>
        <taxon>Bacilli</taxon>
        <taxon>Lactobacillales</taxon>
        <taxon>Lactobacillaceae</taxon>
        <taxon>Liquorilactobacillus</taxon>
    </lineage>
</organism>
<dbReference type="NCBIfam" id="TIGR01484">
    <property type="entry name" value="HAD-SF-IIB"/>
    <property type="match status" value="1"/>
</dbReference>
<dbReference type="GeneID" id="98308080"/>
<protein>
    <submittedName>
        <fullName evidence="1">HAD superfamily hydrolase</fullName>
    </submittedName>
</protein>
<reference evidence="1 2" key="1">
    <citation type="journal article" date="2015" name="Genome Announc.">
        <title>Expanding the biotechnology potential of lactobacilli through comparative genomics of 213 strains and associated genera.</title>
        <authorList>
            <person name="Sun Z."/>
            <person name="Harris H.M."/>
            <person name="McCann A."/>
            <person name="Guo C."/>
            <person name="Argimon S."/>
            <person name="Zhang W."/>
            <person name="Yang X."/>
            <person name="Jeffery I.B."/>
            <person name="Cooney J.C."/>
            <person name="Kagawa T.F."/>
            <person name="Liu W."/>
            <person name="Song Y."/>
            <person name="Salvetti E."/>
            <person name="Wrobel A."/>
            <person name="Rasinkangas P."/>
            <person name="Parkhill J."/>
            <person name="Rea M.C."/>
            <person name="O'Sullivan O."/>
            <person name="Ritari J."/>
            <person name="Douillard F.P."/>
            <person name="Paul Ross R."/>
            <person name="Yang R."/>
            <person name="Briner A.E."/>
            <person name="Felis G.E."/>
            <person name="de Vos W.M."/>
            <person name="Barrangou R."/>
            <person name="Klaenhammer T.R."/>
            <person name="Caufield P.W."/>
            <person name="Cui Y."/>
            <person name="Zhang H."/>
            <person name="O'Toole P.W."/>
        </authorList>
    </citation>
    <scope>NUCLEOTIDE SEQUENCE [LARGE SCALE GENOMIC DNA]</scope>
    <source>
        <strain evidence="1 2">DSM 16230</strain>
    </source>
</reference>
<dbReference type="Proteomes" id="UP000051166">
    <property type="component" value="Unassembled WGS sequence"/>
</dbReference>
<dbReference type="InterPro" id="IPR036412">
    <property type="entry name" value="HAD-like_sf"/>
</dbReference>
<dbReference type="GO" id="GO:0000287">
    <property type="term" value="F:magnesium ion binding"/>
    <property type="evidence" value="ECO:0007669"/>
    <property type="project" value="TreeGrafter"/>
</dbReference>
<dbReference type="Gene3D" id="3.30.1240.10">
    <property type="match status" value="1"/>
</dbReference>
<comment type="caution">
    <text evidence="1">The sequence shown here is derived from an EMBL/GenBank/DDBJ whole genome shotgun (WGS) entry which is preliminary data.</text>
</comment>
<keyword evidence="1" id="KW-0378">Hydrolase</keyword>
<dbReference type="SUPFAM" id="SSF56784">
    <property type="entry name" value="HAD-like"/>
    <property type="match status" value="1"/>
</dbReference>
<dbReference type="NCBIfam" id="TIGR00099">
    <property type="entry name" value="Cof-subfamily"/>
    <property type="match status" value="1"/>
</dbReference>
<evidence type="ECO:0000313" key="2">
    <source>
        <dbReference type="Proteomes" id="UP000051166"/>
    </source>
</evidence>
<gene>
    <name evidence="1" type="ORF">FD50_GL000655</name>
</gene>
<dbReference type="RefSeq" id="WP_056960772.1">
    <property type="nucleotide sequence ID" value="NZ_AZFQ01000036.1"/>
</dbReference>
<dbReference type="AlphaFoldDB" id="A0A0R1V4T0"/>
<proteinExistence type="predicted"/>
<dbReference type="Pfam" id="PF08282">
    <property type="entry name" value="Hydrolase_3"/>
    <property type="match status" value="1"/>
</dbReference>
<dbReference type="STRING" id="1423801.FD50_GL000655"/>
<dbReference type="Gene3D" id="3.40.50.1000">
    <property type="entry name" value="HAD superfamily/HAD-like"/>
    <property type="match status" value="1"/>
</dbReference>
<dbReference type="PANTHER" id="PTHR10000">
    <property type="entry name" value="PHOSPHOSERINE PHOSPHATASE"/>
    <property type="match status" value="1"/>
</dbReference>
<dbReference type="PANTHER" id="PTHR10000:SF8">
    <property type="entry name" value="HAD SUPERFAMILY HYDROLASE-LIKE, TYPE 3"/>
    <property type="match status" value="1"/>
</dbReference>
<dbReference type="InterPro" id="IPR023214">
    <property type="entry name" value="HAD_sf"/>
</dbReference>
<dbReference type="OrthoDB" id="9790031at2"/>
<dbReference type="GO" id="GO:0005829">
    <property type="term" value="C:cytosol"/>
    <property type="evidence" value="ECO:0007669"/>
    <property type="project" value="TreeGrafter"/>
</dbReference>
<dbReference type="SFLD" id="SFLDS00003">
    <property type="entry name" value="Haloacid_Dehalogenase"/>
    <property type="match status" value="1"/>
</dbReference>
<dbReference type="GO" id="GO:0016791">
    <property type="term" value="F:phosphatase activity"/>
    <property type="evidence" value="ECO:0007669"/>
    <property type="project" value="TreeGrafter"/>
</dbReference>
<dbReference type="CDD" id="cd07516">
    <property type="entry name" value="HAD_Pase"/>
    <property type="match status" value="1"/>
</dbReference>
<accession>A0A0R1V4T0</accession>
<sequence length="271" mass="30095">MIKHIFLDMDNTLLNSAGELSKGNISMIKHCGIPVTLVTARPPAAMRTTISQLALVDEQVAFNGGLIFKMTGSTYETLFSKGIAFKTVTQILATVQKAFPETSASWFTLQDWFTEKKSQAIIREANITHQKPVMMPFNELTQLTKTTIYKIMLISPTPADTEILEKYLQTLHFPGITVTRSNRNYLEITNEEISKRNGILYLKKRNGLVKHELAAFGDGRNDMTMFDVVGTAIAMANAEPTVKKAADYVTRSNDADGVGYGIQKILAKNSH</sequence>
<keyword evidence="2" id="KW-1185">Reference proteome</keyword>
<dbReference type="PATRIC" id="fig|1423801.4.peg.664"/>
<dbReference type="InterPro" id="IPR000150">
    <property type="entry name" value="Cof"/>
</dbReference>
<name>A0A0R1V4T0_9LACO</name>